<proteinExistence type="predicted"/>
<dbReference type="Proteomes" id="UP001190700">
    <property type="component" value="Unassembled WGS sequence"/>
</dbReference>
<dbReference type="AlphaFoldDB" id="A0AAE0BPX7"/>
<keyword evidence="4" id="KW-1185">Reference proteome</keyword>
<dbReference type="PANTHER" id="PTHR15020:SF45">
    <property type="entry name" value="NAD(P)-BINDING DOMAIN-CONTAINING PROTEIN"/>
    <property type="match status" value="1"/>
</dbReference>
<feature type="region of interest" description="Disordered" evidence="1">
    <location>
        <begin position="1"/>
        <end position="25"/>
    </location>
</feature>
<name>A0AAE0BPX7_9CHLO</name>
<protein>
    <recommendedName>
        <fullName evidence="2">NAD(P)-binding domain-containing protein</fullName>
    </recommendedName>
</protein>
<reference evidence="3 4" key="1">
    <citation type="journal article" date="2015" name="Genome Biol. Evol.">
        <title>Comparative Genomics of a Bacterivorous Green Alga Reveals Evolutionary Causalities and Consequences of Phago-Mixotrophic Mode of Nutrition.</title>
        <authorList>
            <person name="Burns J.A."/>
            <person name="Paasch A."/>
            <person name="Narechania A."/>
            <person name="Kim E."/>
        </authorList>
    </citation>
    <scope>NUCLEOTIDE SEQUENCE [LARGE SCALE GENOMIC DNA]</scope>
    <source>
        <strain evidence="3 4">PLY_AMNH</strain>
    </source>
</reference>
<feature type="domain" description="NAD(P)-binding" evidence="2">
    <location>
        <begin position="86"/>
        <end position="267"/>
    </location>
</feature>
<dbReference type="SUPFAM" id="SSF51735">
    <property type="entry name" value="NAD(P)-binding Rossmann-fold domains"/>
    <property type="match status" value="1"/>
</dbReference>
<dbReference type="Gene3D" id="3.40.50.720">
    <property type="entry name" value="NAD(P)-binding Rossmann-like Domain"/>
    <property type="match status" value="1"/>
</dbReference>
<accession>A0AAE0BPX7</accession>
<feature type="compositionally biased region" description="Polar residues" evidence="1">
    <location>
        <begin position="1"/>
        <end position="20"/>
    </location>
</feature>
<dbReference type="Pfam" id="PF13460">
    <property type="entry name" value="NAD_binding_10"/>
    <property type="match status" value="1"/>
</dbReference>
<organism evidence="3 4">
    <name type="scientific">Cymbomonas tetramitiformis</name>
    <dbReference type="NCBI Taxonomy" id="36881"/>
    <lineage>
        <taxon>Eukaryota</taxon>
        <taxon>Viridiplantae</taxon>
        <taxon>Chlorophyta</taxon>
        <taxon>Pyramimonadophyceae</taxon>
        <taxon>Pyramimonadales</taxon>
        <taxon>Pyramimonadaceae</taxon>
        <taxon>Cymbomonas</taxon>
    </lineage>
</organism>
<dbReference type="EMBL" id="LGRX02033837">
    <property type="protein sequence ID" value="KAK3239735.1"/>
    <property type="molecule type" value="Genomic_DNA"/>
</dbReference>
<evidence type="ECO:0000256" key="1">
    <source>
        <dbReference type="SAM" id="MobiDB-lite"/>
    </source>
</evidence>
<dbReference type="InterPro" id="IPR016040">
    <property type="entry name" value="NAD(P)-bd_dom"/>
</dbReference>
<evidence type="ECO:0000313" key="4">
    <source>
        <dbReference type="Proteomes" id="UP001190700"/>
    </source>
</evidence>
<evidence type="ECO:0000259" key="2">
    <source>
        <dbReference type="Pfam" id="PF13460"/>
    </source>
</evidence>
<evidence type="ECO:0000313" key="3">
    <source>
        <dbReference type="EMBL" id="KAK3239735.1"/>
    </source>
</evidence>
<dbReference type="PANTHER" id="PTHR15020">
    <property type="entry name" value="FLAVIN REDUCTASE-RELATED"/>
    <property type="match status" value="1"/>
</dbReference>
<gene>
    <name evidence="3" type="ORF">CYMTET_50357</name>
</gene>
<comment type="caution">
    <text evidence="3">The sequence shown here is derived from an EMBL/GenBank/DDBJ whole genome shotgun (WGS) entry which is preliminary data.</text>
</comment>
<sequence length="297" mass="31321">MASSLTATMSLHTVGRQSSRGGRPVAVLRSTRPIAAPRQNAAIFHGQKSHNLSISNRRMQKSRAQATTVCALNLDPDNIDILVAGGGGVGMDVVRKLKDMGAWVTVFQRGDKFRPEIEQMGAMLSIGDALDQSTIDKTFAALDDLDVVVSTLGGTPADPRADSEGNIALIDAAVKKGVKKFVLVTSIGTGDSSGAPPPQVYEVLEPVLKEKEKAENHLMAQTGIEWTIVRPGGLKTEPATGNGVLTQDTTVCGAIHRPDVASLVCKATFSDAASGKVLSAVDKEQLFGEPDFSVFEA</sequence>
<dbReference type="InterPro" id="IPR036291">
    <property type="entry name" value="NAD(P)-bd_dom_sf"/>
</dbReference>